<feature type="chain" id="PRO_5020624379" evidence="7">
    <location>
        <begin position="17"/>
        <end position="142"/>
    </location>
</feature>
<dbReference type="EMBL" id="KZ993275">
    <property type="protein sequence ID" value="RKP05090.1"/>
    <property type="molecule type" value="Genomic_DNA"/>
</dbReference>
<sequence length="142" mass="15923">PINWVLVGLLAYMTRAYLHRATPQVPLPRTQRPRVFETFTPQTLVRHDGHHDVALPIYLAVKGKVYDVTPGRSFYGPEGPYGNFAGHDASRGLAKGSFEADMIMPLDQPIDTLADLTDEERQALDDWEGHFANKYDCVGELV</sequence>
<keyword evidence="7" id="KW-0732">Signal</keyword>
<keyword evidence="10" id="KW-1185">Reference proteome</keyword>
<dbReference type="InterPro" id="IPR001199">
    <property type="entry name" value="Cyt_B5-like_heme/steroid-bd"/>
</dbReference>
<dbReference type="FunFam" id="3.10.120.10:FF:000003">
    <property type="entry name" value="membrane-associated progesterone receptor component 1"/>
    <property type="match status" value="1"/>
</dbReference>
<dbReference type="Proteomes" id="UP000271241">
    <property type="component" value="Unassembled WGS sequence"/>
</dbReference>
<dbReference type="Pfam" id="PF00173">
    <property type="entry name" value="Cyt-b5"/>
    <property type="match status" value="1"/>
</dbReference>
<dbReference type="InterPro" id="IPR036400">
    <property type="entry name" value="Cyt_B5-like_heme/steroid_sf"/>
</dbReference>
<dbReference type="PANTHER" id="PTHR10281">
    <property type="entry name" value="MEMBRANE-ASSOCIATED PROGESTERONE RECEPTOR COMPONENT-RELATED"/>
    <property type="match status" value="1"/>
</dbReference>
<comment type="subcellular location">
    <subcellularLocation>
        <location evidence="1">Endoplasmic reticulum</location>
    </subcellularLocation>
</comment>
<keyword evidence="4" id="KW-0256">Endoplasmic reticulum</keyword>
<evidence type="ECO:0000256" key="5">
    <source>
        <dbReference type="ARBA" id="ARBA00023004"/>
    </source>
</evidence>
<dbReference type="SMART" id="SM01117">
    <property type="entry name" value="Cyt-b5"/>
    <property type="match status" value="1"/>
</dbReference>
<gene>
    <name evidence="9" type="ORF">THASP1DRAFT_11511</name>
</gene>
<protein>
    <submittedName>
        <fullName evidence="9">Cytochrome b5-like heme/steroid binding domain-containing protein</fullName>
    </submittedName>
</protein>
<dbReference type="AlphaFoldDB" id="A0A4P9XIR5"/>
<reference evidence="10" key="1">
    <citation type="journal article" date="2018" name="Nat. Microbiol.">
        <title>Leveraging single-cell genomics to expand the fungal tree of life.</title>
        <authorList>
            <person name="Ahrendt S.R."/>
            <person name="Quandt C.A."/>
            <person name="Ciobanu D."/>
            <person name="Clum A."/>
            <person name="Salamov A."/>
            <person name="Andreopoulos B."/>
            <person name="Cheng J.F."/>
            <person name="Woyke T."/>
            <person name="Pelin A."/>
            <person name="Henrissat B."/>
            <person name="Reynolds N.K."/>
            <person name="Benny G.L."/>
            <person name="Smith M.E."/>
            <person name="James T.Y."/>
            <person name="Grigoriev I.V."/>
        </authorList>
    </citation>
    <scope>NUCLEOTIDE SEQUENCE [LARGE SCALE GENOMIC DNA]</scope>
    <source>
        <strain evidence="10">RSA 1356</strain>
    </source>
</reference>
<dbReference type="GO" id="GO:0046872">
    <property type="term" value="F:metal ion binding"/>
    <property type="evidence" value="ECO:0007669"/>
    <property type="project" value="UniProtKB-KW"/>
</dbReference>
<comment type="similarity">
    <text evidence="6">Belongs to the cytochrome b5 family. MAPR subfamily.</text>
</comment>
<keyword evidence="2" id="KW-0349">Heme</keyword>
<keyword evidence="5" id="KW-0408">Iron</keyword>
<evidence type="ECO:0000256" key="6">
    <source>
        <dbReference type="ARBA" id="ARBA00038357"/>
    </source>
</evidence>
<feature type="non-terminal residue" evidence="9">
    <location>
        <position position="142"/>
    </location>
</feature>
<feature type="signal peptide" evidence="7">
    <location>
        <begin position="1"/>
        <end position="16"/>
    </location>
</feature>
<evidence type="ECO:0000313" key="10">
    <source>
        <dbReference type="Proteomes" id="UP000271241"/>
    </source>
</evidence>
<name>A0A4P9XIR5_9FUNG</name>
<evidence type="ECO:0000256" key="7">
    <source>
        <dbReference type="SAM" id="SignalP"/>
    </source>
</evidence>
<dbReference type="PANTHER" id="PTHR10281:SF72">
    <property type="entry name" value="NEUDESIN"/>
    <property type="match status" value="1"/>
</dbReference>
<evidence type="ECO:0000256" key="2">
    <source>
        <dbReference type="ARBA" id="ARBA00022617"/>
    </source>
</evidence>
<keyword evidence="3" id="KW-0479">Metal-binding</keyword>
<evidence type="ECO:0000259" key="8">
    <source>
        <dbReference type="SMART" id="SM01117"/>
    </source>
</evidence>
<dbReference type="Gene3D" id="3.10.120.10">
    <property type="entry name" value="Cytochrome b5-like heme/steroid binding domain"/>
    <property type="match status" value="1"/>
</dbReference>
<organism evidence="9 10">
    <name type="scientific">Thamnocephalis sphaerospora</name>
    <dbReference type="NCBI Taxonomy" id="78915"/>
    <lineage>
        <taxon>Eukaryota</taxon>
        <taxon>Fungi</taxon>
        <taxon>Fungi incertae sedis</taxon>
        <taxon>Zoopagomycota</taxon>
        <taxon>Zoopagomycotina</taxon>
        <taxon>Zoopagomycetes</taxon>
        <taxon>Zoopagales</taxon>
        <taxon>Sigmoideomycetaceae</taxon>
        <taxon>Thamnocephalis</taxon>
    </lineage>
</organism>
<evidence type="ECO:0000313" key="9">
    <source>
        <dbReference type="EMBL" id="RKP05090.1"/>
    </source>
</evidence>
<dbReference type="SUPFAM" id="SSF55856">
    <property type="entry name" value="Cytochrome b5-like heme/steroid binding domain"/>
    <property type="match status" value="1"/>
</dbReference>
<feature type="non-terminal residue" evidence="9">
    <location>
        <position position="1"/>
    </location>
</feature>
<dbReference type="OrthoDB" id="547796at2759"/>
<dbReference type="GO" id="GO:0016020">
    <property type="term" value="C:membrane"/>
    <property type="evidence" value="ECO:0007669"/>
    <property type="project" value="TreeGrafter"/>
</dbReference>
<dbReference type="STRING" id="78915.A0A4P9XIR5"/>
<accession>A0A4P9XIR5</accession>
<evidence type="ECO:0000256" key="3">
    <source>
        <dbReference type="ARBA" id="ARBA00022723"/>
    </source>
</evidence>
<feature type="domain" description="Cytochrome b5 heme-binding" evidence="8">
    <location>
        <begin position="39"/>
        <end position="142"/>
    </location>
</feature>
<dbReference type="GO" id="GO:0005783">
    <property type="term" value="C:endoplasmic reticulum"/>
    <property type="evidence" value="ECO:0007669"/>
    <property type="project" value="UniProtKB-SubCell"/>
</dbReference>
<evidence type="ECO:0000256" key="4">
    <source>
        <dbReference type="ARBA" id="ARBA00022824"/>
    </source>
</evidence>
<proteinExistence type="inferred from homology"/>
<dbReference type="GO" id="GO:0020037">
    <property type="term" value="F:heme binding"/>
    <property type="evidence" value="ECO:0007669"/>
    <property type="project" value="UniProtKB-ARBA"/>
</dbReference>
<dbReference type="InterPro" id="IPR050577">
    <property type="entry name" value="MAPR/NEUFC/NENF-like"/>
</dbReference>
<evidence type="ECO:0000256" key="1">
    <source>
        <dbReference type="ARBA" id="ARBA00004240"/>
    </source>
</evidence>